<reference evidence="7 8" key="1">
    <citation type="submission" date="2024-03" db="EMBL/GenBank/DDBJ databases">
        <title>A Dehalogenimonas Isolated from Estuarine Sediments Dihaloeliminates Chlorinated Alkanes.</title>
        <authorList>
            <person name="Yang Y."/>
            <person name="Wang H."/>
        </authorList>
    </citation>
    <scope>NUCLEOTIDE SEQUENCE [LARGE SCALE GENOMIC DNA]</scope>
    <source>
        <strain evidence="7 8">W</strain>
    </source>
</reference>
<keyword evidence="8" id="KW-1185">Reference proteome</keyword>
<dbReference type="EMBL" id="CP146612">
    <property type="protein sequence ID" value="WWX25680.1"/>
    <property type="molecule type" value="Genomic_DNA"/>
</dbReference>
<evidence type="ECO:0000256" key="2">
    <source>
        <dbReference type="ARBA" id="ARBA00023274"/>
    </source>
</evidence>
<evidence type="ECO:0000256" key="1">
    <source>
        <dbReference type="ARBA" id="ARBA00022980"/>
    </source>
</evidence>
<evidence type="ECO:0000256" key="4">
    <source>
        <dbReference type="RuleBase" id="RU003869"/>
    </source>
</evidence>
<feature type="domain" description="Large ribosomal subunit protein uL6 alpha-beta" evidence="6">
    <location>
        <begin position="90"/>
        <end position="164"/>
    </location>
</feature>
<dbReference type="InterPro" id="IPR020040">
    <property type="entry name" value="Ribosomal_uL6_a/b-dom"/>
</dbReference>
<dbReference type="HAMAP" id="MF_01365_B">
    <property type="entry name" value="Ribosomal_uL6_B"/>
    <property type="match status" value="1"/>
</dbReference>
<name>A0ABZ2JBF0_9CHLR</name>
<protein>
    <recommendedName>
        <fullName evidence="3">Large ribosomal subunit protein uL6</fullName>
    </recommendedName>
</protein>
<organism evidence="7 8">
    <name type="scientific">Candidatus Dehalogenimonas loeffleri</name>
    <dbReference type="NCBI Taxonomy" id="3127115"/>
    <lineage>
        <taxon>Bacteria</taxon>
        <taxon>Bacillati</taxon>
        <taxon>Chloroflexota</taxon>
        <taxon>Dehalococcoidia</taxon>
        <taxon>Dehalococcoidales</taxon>
        <taxon>Dehalococcoidaceae</taxon>
        <taxon>Dehalogenimonas</taxon>
    </lineage>
</organism>
<accession>A0ABZ2JBF0</accession>
<comment type="function">
    <text evidence="3 5">This protein binds to the 23S rRNA, and is important in its secondary structure. It is located near the subunit interface in the base of the L7/L12 stalk, and near the tRNA binding site of the peptidyltransferase center.</text>
</comment>
<dbReference type="Proteomes" id="UP001375370">
    <property type="component" value="Chromosome"/>
</dbReference>
<dbReference type="PIRSF" id="PIRSF002162">
    <property type="entry name" value="Ribosomal_L6"/>
    <property type="match status" value="1"/>
</dbReference>
<dbReference type="SUPFAM" id="SSF56053">
    <property type="entry name" value="Ribosomal protein L6"/>
    <property type="match status" value="2"/>
</dbReference>
<dbReference type="GO" id="GO:0005840">
    <property type="term" value="C:ribosome"/>
    <property type="evidence" value="ECO:0007669"/>
    <property type="project" value="UniProtKB-KW"/>
</dbReference>
<dbReference type="InterPro" id="IPR036789">
    <property type="entry name" value="Ribosomal_uL6-like_a/b-dom_sf"/>
</dbReference>
<dbReference type="InterPro" id="IPR019906">
    <property type="entry name" value="Ribosomal_uL6_bac-type"/>
</dbReference>
<dbReference type="NCBIfam" id="TIGR03654">
    <property type="entry name" value="L6_bact"/>
    <property type="match status" value="1"/>
</dbReference>
<evidence type="ECO:0000256" key="5">
    <source>
        <dbReference type="RuleBase" id="RU003870"/>
    </source>
</evidence>
<sequence length="182" mass="19419">MSRIGRLPVALPQGVKVTIEGNEVTVTGPKGELKRTFNPDMVITQDDGKLVVARPSDAPDHRALHGLTRSLLANMVQGVNEGYVKGLDIVGVGFRAEKDGENLILRVGYSHTVQIPAVAGVNFTLETPTKLKVSGIDKEKVGQVAAEIRGVRKPDSYKGKGIRYTGEVIKLKPGKAVGKAGK</sequence>
<dbReference type="PRINTS" id="PR00059">
    <property type="entry name" value="RIBOSOMALL6"/>
</dbReference>
<keyword evidence="3 5" id="KW-0699">rRNA-binding</keyword>
<dbReference type="InterPro" id="IPR000702">
    <property type="entry name" value="Ribosomal_uL6-like"/>
</dbReference>
<keyword evidence="2 3" id="KW-0687">Ribonucleoprotein</keyword>
<keyword evidence="1 3" id="KW-0689">Ribosomal protein</keyword>
<feature type="domain" description="Large ribosomal subunit protein uL6 alpha-beta" evidence="6">
    <location>
        <begin position="12"/>
        <end position="82"/>
    </location>
</feature>
<gene>
    <name evidence="3 7" type="primary">rplF</name>
    <name evidence="7" type="ORF">V8247_01550</name>
</gene>
<evidence type="ECO:0000313" key="8">
    <source>
        <dbReference type="Proteomes" id="UP001375370"/>
    </source>
</evidence>
<evidence type="ECO:0000256" key="3">
    <source>
        <dbReference type="HAMAP-Rule" id="MF_01365"/>
    </source>
</evidence>
<evidence type="ECO:0000259" key="6">
    <source>
        <dbReference type="Pfam" id="PF00347"/>
    </source>
</evidence>
<dbReference type="RefSeq" id="WP_338738082.1">
    <property type="nucleotide sequence ID" value="NZ_CP146612.1"/>
</dbReference>
<proteinExistence type="inferred from homology"/>
<dbReference type="Pfam" id="PF00347">
    <property type="entry name" value="Ribosomal_L6"/>
    <property type="match status" value="2"/>
</dbReference>
<evidence type="ECO:0000313" key="7">
    <source>
        <dbReference type="EMBL" id="WWX25680.1"/>
    </source>
</evidence>
<keyword evidence="3 5" id="KW-0694">RNA-binding</keyword>
<dbReference type="PROSITE" id="PS00525">
    <property type="entry name" value="RIBOSOMAL_L6_1"/>
    <property type="match status" value="1"/>
</dbReference>
<dbReference type="Gene3D" id="3.90.930.12">
    <property type="entry name" value="Ribosomal protein L6, alpha-beta domain"/>
    <property type="match status" value="2"/>
</dbReference>
<comment type="subunit">
    <text evidence="3">Part of the 50S ribosomal subunit.</text>
</comment>
<dbReference type="PANTHER" id="PTHR11655">
    <property type="entry name" value="60S/50S RIBOSOMAL PROTEIN L6/L9"/>
    <property type="match status" value="1"/>
</dbReference>
<comment type="similarity">
    <text evidence="3 4">Belongs to the universal ribosomal protein uL6 family.</text>
</comment>
<dbReference type="InterPro" id="IPR002358">
    <property type="entry name" value="Ribosomal_uL6_CS"/>
</dbReference>
<dbReference type="PANTHER" id="PTHR11655:SF14">
    <property type="entry name" value="LARGE RIBOSOMAL SUBUNIT PROTEIN UL6M"/>
    <property type="match status" value="1"/>
</dbReference>